<dbReference type="SMART" id="SM00822">
    <property type="entry name" value="PKS_KR"/>
    <property type="match status" value="1"/>
</dbReference>
<dbReference type="PRINTS" id="PR00081">
    <property type="entry name" value="GDHRDH"/>
</dbReference>
<dbReference type="PANTHER" id="PTHR45024">
    <property type="entry name" value="DEHYDROGENASES, SHORT CHAIN"/>
    <property type="match status" value="1"/>
</dbReference>
<feature type="domain" description="Ketoreductase" evidence="4">
    <location>
        <begin position="8"/>
        <end position="202"/>
    </location>
</feature>
<evidence type="ECO:0000313" key="5">
    <source>
        <dbReference type="EMBL" id="ANS28731.1"/>
    </source>
</evidence>
<comment type="similarity">
    <text evidence="1 3">Belongs to the short-chain dehydrogenases/reductases (SDR) family.</text>
</comment>
<organism evidence="5 6">
    <name type="scientific">Rhodococcus opacus</name>
    <name type="common">Nocardia opaca</name>
    <dbReference type="NCBI Taxonomy" id="37919"/>
    <lineage>
        <taxon>Bacteria</taxon>
        <taxon>Bacillati</taxon>
        <taxon>Actinomycetota</taxon>
        <taxon>Actinomycetes</taxon>
        <taxon>Mycobacteriales</taxon>
        <taxon>Nocardiaceae</taxon>
        <taxon>Rhodococcus</taxon>
    </lineage>
</organism>
<dbReference type="EMBL" id="CP009111">
    <property type="protein sequence ID" value="ANS28731.1"/>
    <property type="molecule type" value="Genomic_DNA"/>
</dbReference>
<evidence type="ECO:0000256" key="2">
    <source>
        <dbReference type="ARBA" id="ARBA00023002"/>
    </source>
</evidence>
<evidence type="ECO:0000313" key="6">
    <source>
        <dbReference type="Proteomes" id="UP000186108"/>
    </source>
</evidence>
<dbReference type="AlphaFoldDB" id="A0A1B1K835"/>
<accession>A0A1B1K835</accession>
<dbReference type="InterPro" id="IPR020904">
    <property type="entry name" value="Sc_DH/Rdtase_CS"/>
</dbReference>
<reference evidence="5 6" key="1">
    <citation type="submission" date="2014-07" db="EMBL/GenBank/DDBJ databases">
        <authorList>
            <person name="Zhang J.E."/>
            <person name="Yang H."/>
            <person name="Guo J."/>
            <person name="Deng Z."/>
            <person name="Luo H."/>
            <person name="Luo M."/>
            <person name="Zhao B."/>
        </authorList>
    </citation>
    <scope>NUCLEOTIDE SEQUENCE [LARGE SCALE GENOMIC DNA]</scope>
    <source>
        <strain evidence="5 6">1CP</strain>
    </source>
</reference>
<dbReference type="SUPFAM" id="SSF51735">
    <property type="entry name" value="NAD(P)-binding Rossmann-fold domains"/>
    <property type="match status" value="1"/>
</dbReference>
<dbReference type="PROSITE" id="PS00061">
    <property type="entry name" value="ADH_SHORT"/>
    <property type="match status" value="1"/>
</dbReference>
<dbReference type="InterPro" id="IPR002347">
    <property type="entry name" value="SDR_fam"/>
</dbReference>
<evidence type="ECO:0000256" key="1">
    <source>
        <dbReference type="ARBA" id="ARBA00006484"/>
    </source>
</evidence>
<dbReference type="InterPro" id="IPR057326">
    <property type="entry name" value="KR_dom"/>
</dbReference>
<dbReference type="GO" id="GO:0016491">
    <property type="term" value="F:oxidoreductase activity"/>
    <property type="evidence" value="ECO:0007669"/>
    <property type="project" value="UniProtKB-KW"/>
</dbReference>
<dbReference type="Pfam" id="PF00106">
    <property type="entry name" value="adh_short"/>
    <property type="match status" value="1"/>
</dbReference>
<proteinExistence type="inferred from homology"/>
<sequence length="308" mass="31857">MTIDFAGQVAIITGAGGGLGRAHALALAARGAHVVVNDIGGSPEVSSADDTPDTPAGRVVAEITARGGSAIADHADVTDYTQVTAMVDRALSAWGRIDILINNAGILRDASFRNAGLDDFRTVLDVHVMGAVNCSKAVWQHMITQNYGRILMTTSASGIYGNFGQANYAAAKSALVGLMNVLGIEGRSKGIHVNALAPLATTHMTESIFDATAAEILTPESITPGALFLVSTDAPTKTILGAGGGTFAVSRMLESQGVFLPADARTPDDVARHWPQISDSSVQSGTDSTTAQIQHFVDSATRAATAER</sequence>
<gene>
    <name evidence="5" type="ORF">R1CP_20255</name>
</gene>
<dbReference type="PRINTS" id="PR00080">
    <property type="entry name" value="SDRFAMILY"/>
</dbReference>
<name>A0A1B1K835_RHOOP</name>
<dbReference type="RefSeq" id="WP_065491395.1">
    <property type="nucleotide sequence ID" value="NZ_CP009111.1"/>
</dbReference>
<keyword evidence="2" id="KW-0560">Oxidoreductase</keyword>
<evidence type="ECO:0000256" key="3">
    <source>
        <dbReference type="RuleBase" id="RU000363"/>
    </source>
</evidence>
<dbReference type="PATRIC" id="fig|37919.13.peg.4243"/>
<dbReference type="InterPro" id="IPR036291">
    <property type="entry name" value="NAD(P)-bd_dom_sf"/>
</dbReference>
<dbReference type="Proteomes" id="UP000186108">
    <property type="component" value="Chromosome"/>
</dbReference>
<dbReference type="Gene3D" id="3.40.50.720">
    <property type="entry name" value="NAD(P)-binding Rossmann-like Domain"/>
    <property type="match status" value="1"/>
</dbReference>
<protein>
    <submittedName>
        <fullName evidence="5">Oxidoreductase</fullName>
    </submittedName>
</protein>
<dbReference type="PANTHER" id="PTHR45024:SF2">
    <property type="entry name" value="SCP2 DOMAIN-CONTAINING PROTEIN"/>
    <property type="match status" value="1"/>
</dbReference>
<evidence type="ECO:0000259" key="4">
    <source>
        <dbReference type="SMART" id="SM00822"/>
    </source>
</evidence>
<dbReference type="InterPro" id="IPR051687">
    <property type="entry name" value="Peroxisomal_Beta-Oxidation"/>
</dbReference>